<dbReference type="RefSeq" id="WP_320425893.1">
    <property type="nucleotide sequence ID" value="NZ_JAXCLA010000009.1"/>
</dbReference>
<sequence length="242" mass="26511">MTRETEGAMAESTTKSKSKAVPRAARGKRIDPPSNEQTALARELASLTRSAQKRLILTTKQTGIIINREPKTMEADRRKQRALKAAGQADQIDPTHPMSLPYIPAHSDEREVHYVASDVVDYLGRRYATVDRSFLKRGAPLSADPALRGFRSWLSQASVAETWPFCIQADGRPLDMAEAIATGRLNDDIEQLNLREFSTRLADAASRATSLGESIEVGAAVRTAKTRGAAKRTTWDKPGGPI</sequence>
<gene>
    <name evidence="2" type="ORF">SNE35_25715</name>
</gene>
<comment type="caution">
    <text evidence="2">The sequence shown here is derived from an EMBL/GenBank/DDBJ whole genome shotgun (WGS) entry which is preliminary data.</text>
</comment>
<evidence type="ECO:0000256" key="1">
    <source>
        <dbReference type="SAM" id="MobiDB-lite"/>
    </source>
</evidence>
<organism evidence="2 3">
    <name type="scientific">Roseateles agri</name>
    <dbReference type="NCBI Taxonomy" id="3098619"/>
    <lineage>
        <taxon>Bacteria</taxon>
        <taxon>Pseudomonadati</taxon>
        <taxon>Pseudomonadota</taxon>
        <taxon>Betaproteobacteria</taxon>
        <taxon>Burkholderiales</taxon>
        <taxon>Sphaerotilaceae</taxon>
        <taxon>Roseateles</taxon>
    </lineage>
</organism>
<keyword evidence="3" id="KW-1185">Reference proteome</keyword>
<feature type="region of interest" description="Disordered" evidence="1">
    <location>
        <begin position="1"/>
        <end position="37"/>
    </location>
</feature>
<accession>A0ABU5DNN1</accession>
<dbReference type="Proteomes" id="UP001285263">
    <property type="component" value="Unassembled WGS sequence"/>
</dbReference>
<reference evidence="2 3" key="1">
    <citation type="submission" date="2023-11" db="EMBL/GenBank/DDBJ databases">
        <title>Paucibacter sp. nov., isolated from fresh soil in Korea.</title>
        <authorList>
            <person name="Le N.T.T."/>
        </authorList>
    </citation>
    <scope>NUCLEOTIDE SEQUENCE [LARGE SCALE GENOMIC DNA]</scope>
    <source>
        <strain evidence="2 3">R3-3</strain>
    </source>
</reference>
<proteinExistence type="predicted"/>
<dbReference type="EMBL" id="JAXCLA010000009">
    <property type="protein sequence ID" value="MDY0747925.1"/>
    <property type="molecule type" value="Genomic_DNA"/>
</dbReference>
<protein>
    <submittedName>
        <fullName evidence="2">Uncharacterized protein</fullName>
    </submittedName>
</protein>
<evidence type="ECO:0000313" key="2">
    <source>
        <dbReference type="EMBL" id="MDY0747925.1"/>
    </source>
</evidence>
<evidence type="ECO:0000313" key="3">
    <source>
        <dbReference type="Proteomes" id="UP001285263"/>
    </source>
</evidence>
<name>A0ABU5DNN1_9BURK</name>